<dbReference type="PROSITE" id="PS51257">
    <property type="entry name" value="PROKAR_LIPOPROTEIN"/>
    <property type="match status" value="1"/>
</dbReference>
<evidence type="ECO:0000259" key="1">
    <source>
        <dbReference type="Pfam" id="PF21101"/>
    </source>
</evidence>
<sequence length="362" mass="41465">MRVSLCIIAAVSASLVTSCTHSQSSDQKVVYQEKKNNLTASDKKIIPLTEQHFSEAAGWLDNETILYTTNDPIKGSKINDYNIFKGKGKTIYTTDDRLISAELNQKQDMILVQTLENGSKIKLTLINLKGDMLFTKSFDSHELQVDWNQFNPYLLYVTEFTKDWGYDSYLVDVKDHKVEKNIAQAAFVHWTSSETFEYIKWDDGDREKPAPVYSYEINSKHEKKVADDALFLDVFQNIRLIVKSVPEESAEGIYLFSDVSSMKKQISLKLPLYSAYSSLSSMEYTYDQKNKVLYTYEQNQSGSLFDLIAIHLQSGKRKVICKRVEMHPLTLSPDGNHILYGYTKNQVISISSKKLEPFVIEE</sequence>
<evidence type="ECO:0000313" key="3">
    <source>
        <dbReference type="Proteomes" id="UP001211894"/>
    </source>
</evidence>
<dbReference type="Pfam" id="PF21101">
    <property type="entry name" value="YqgU"/>
    <property type="match status" value="1"/>
</dbReference>
<comment type="caution">
    <text evidence="2">The sequence shown here is derived from an EMBL/GenBank/DDBJ whole genome shotgun (WGS) entry which is preliminary data.</text>
</comment>
<dbReference type="EMBL" id="JAQKAB010000006">
    <property type="protein sequence ID" value="MDA7026951.1"/>
    <property type="molecule type" value="Genomic_DNA"/>
</dbReference>
<dbReference type="RefSeq" id="WP_271340817.1">
    <property type="nucleotide sequence ID" value="NZ_JAQKAB010000006.1"/>
</dbReference>
<dbReference type="Proteomes" id="UP001211894">
    <property type="component" value="Unassembled WGS sequence"/>
</dbReference>
<organism evidence="2 3">
    <name type="scientific">Bacillus changyiensis</name>
    <dbReference type="NCBI Taxonomy" id="3004103"/>
    <lineage>
        <taxon>Bacteria</taxon>
        <taxon>Bacillati</taxon>
        <taxon>Bacillota</taxon>
        <taxon>Bacilli</taxon>
        <taxon>Bacillales</taxon>
        <taxon>Bacillaceae</taxon>
        <taxon>Bacillus</taxon>
    </lineage>
</organism>
<proteinExistence type="predicted"/>
<feature type="domain" description="YqgU-like 6-bladed beta-propeller" evidence="1">
    <location>
        <begin position="82"/>
        <end position="341"/>
    </location>
</feature>
<name>A0ABT4X3T2_9BACI</name>
<protein>
    <recommendedName>
        <fullName evidence="1">YqgU-like 6-bladed beta-propeller domain-containing protein</fullName>
    </recommendedName>
</protein>
<keyword evidence="3" id="KW-1185">Reference proteome</keyword>
<dbReference type="InterPro" id="IPR048421">
    <property type="entry name" value="YqgU_beta-prop"/>
</dbReference>
<evidence type="ECO:0000313" key="2">
    <source>
        <dbReference type="EMBL" id="MDA7026951.1"/>
    </source>
</evidence>
<gene>
    <name evidence="2" type="ORF">PJ311_10060</name>
</gene>
<accession>A0ABT4X3T2</accession>
<reference evidence="2 3" key="1">
    <citation type="submission" date="2023-01" db="EMBL/GenBank/DDBJ databases">
        <title>Bacillus changyiensis sp. nov., isolated from a coastal deposit.</title>
        <authorList>
            <person name="Xiao G."/>
            <person name="Lai Q."/>
            <person name="Hu Z."/>
            <person name="Shao Z."/>
        </authorList>
    </citation>
    <scope>NUCLEOTIDE SEQUENCE [LARGE SCALE GENOMIC DNA]</scope>
    <source>
        <strain evidence="2 3">CLL-7-23</strain>
    </source>
</reference>
<dbReference type="SUPFAM" id="SSF82171">
    <property type="entry name" value="DPP6 N-terminal domain-like"/>
    <property type="match status" value="1"/>
</dbReference>